<keyword evidence="3" id="KW-1185">Reference proteome</keyword>
<dbReference type="AlphaFoldDB" id="A0A5B7CQA8"/>
<evidence type="ECO:0008006" key="4">
    <source>
        <dbReference type="Google" id="ProtNLM"/>
    </source>
</evidence>
<reference evidence="2 3" key="1">
    <citation type="submission" date="2019-05" db="EMBL/GenBank/DDBJ databases">
        <title>Another draft genome of Portunus trituberculatus and its Hox gene families provides insights of decapod evolution.</title>
        <authorList>
            <person name="Jeong J.-H."/>
            <person name="Song I."/>
            <person name="Kim S."/>
            <person name="Choi T."/>
            <person name="Kim D."/>
            <person name="Ryu S."/>
            <person name="Kim W."/>
        </authorList>
    </citation>
    <scope>NUCLEOTIDE SEQUENCE [LARGE SCALE GENOMIC DNA]</scope>
    <source>
        <tissue evidence="2">Muscle</tissue>
    </source>
</reference>
<sequence>MQTHEGSNAPDAASWLRESGCSPHHQNKGNNTVIEQKQHHTTDNVEPEQQQLSKWSTFCLYHFAEICILGDFNVHQLWLSFPFTHHPGEPAFNFAIFHDLEQLVQHLTHIPYHLGDTPNILDFSLPVIIVRVLNGTFSPEPVYVHQFLHTQATAITGKGAACCQEFMTWEVLRL</sequence>
<evidence type="ECO:0000313" key="2">
    <source>
        <dbReference type="EMBL" id="MPC10991.1"/>
    </source>
</evidence>
<organism evidence="2 3">
    <name type="scientific">Portunus trituberculatus</name>
    <name type="common">Swimming crab</name>
    <name type="synonym">Neptunus trituberculatus</name>
    <dbReference type="NCBI Taxonomy" id="210409"/>
    <lineage>
        <taxon>Eukaryota</taxon>
        <taxon>Metazoa</taxon>
        <taxon>Ecdysozoa</taxon>
        <taxon>Arthropoda</taxon>
        <taxon>Crustacea</taxon>
        <taxon>Multicrustacea</taxon>
        <taxon>Malacostraca</taxon>
        <taxon>Eumalacostraca</taxon>
        <taxon>Eucarida</taxon>
        <taxon>Decapoda</taxon>
        <taxon>Pleocyemata</taxon>
        <taxon>Brachyura</taxon>
        <taxon>Eubrachyura</taxon>
        <taxon>Portunoidea</taxon>
        <taxon>Portunidae</taxon>
        <taxon>Portuninae</taxon>
        <taxon>Portunus</taxon>
    </lineage>
</organism>
<comment type="caution">
    <text evidence="2">The sequence shown here is derived from an EMBL/GenBank/DDBJ whole genome shotgun (WGS) entry which is preliminary data.</text>
</comment>
<dbReference type="EMBL" id="VSRR010000140">
    <property type="protein sequence ID" value="MPC10991.1"/>
    <property type="molecule type" value="Genomic_DNA"/>
</dbReference>
<gene>
    <name evidence="2" type="ORF">E2C01_003640</name>
</gene>
<dbReference type="Proteomes" id="UP000324222">
    <property type="component" value="Unassembled WGS sequence"/>
</dbReference>
<name>A0A5B7CQA8_PORTR</name>
<evidence type="ECO:0000313" key="3">
    <source>
        <dbReference type="Proteomes" id="UP000324222"/>
    </source>
</evidence>
<evidence type="ECO:0000256" key="1">
    <source>
        <dbReference type="SAM" id="MobiDB-lite"/>
    </source>
</evidence>
<protein>
    <recommendedName>
        <fullName evidence="4">Endonuclease/exonuclease/phosphatase domain-containing protein</fullName>
    </recommendedName>
</protein>
<accession>A0A5B7CQA8</accession>
<feature type="region of interest" description="Disordered" evidence="1">
    <location>
        <begin position="1"/>
        <end position="29"/>
    </location>
</feature>
<proteinExistence type="predicted"/>